<gene>
    <name evidence="2" type="ORF">DCC81_15775</name>
</gene>
<dbReference type="RefSeq" id="WP_108687563.1">
    <property type="nucleotide sequence ID" value="NZ_QCYK01000002.1"/>
</dbReference>
<dbReference type="OrthoDB" id="7851643at2"/>
<sequence length="290" mass="32296">MISVIICAPDRNRAAGIAAHVAATIGLPHEVLLVPDALAQGGMCPAYNNAAIQAQYPLLCFMHDDVELHTPDWGLRVLAHFEADPTLGLIGLAGSRYKSAVLSGWASGRPQYDCCNVLQSTPGGAPARVWLHPGDAADMRVPVKTLDGVWLCTRKSVWEQVRFSSSIPGFHFYDIDFSLRVSQHFTVANVYDVDLLHFSKGNFGDAWISNAIRFHQEWNTVPLPTSIDTAPAGTEVAVQHFWLNRLLKEPISGTLRRRWLRLNKVVQTPALWKEGFKFFIFPAWQRLKKG</sequence>
<dbReference type="CDD" id="cd00761">
    <property type="entry name" value="Glyco_tranf_GTA_type"/>
    <property type="match status" value="1"/>
</dbReference>
<protein>
    <recommendedName>
        <fullName evidence="1">Streptomycin biosynthesis protein StrF domain-containing protein</fullName>
    </recommendedName>
</protein>
<dbReference type="InterPro" id="IPR029044">
    <property type="entry name" value="Nucleotide-diphossugar_trans"/>
</dbReference>
<feature type="domain" description="Streptomycin biosynthesis protein StrF" evidence="1">
    <location>
        <begin position="18"/>
        <end position="184"/>
    </location>
</feature>
<proteinExistence type="predicted"/>
<dbReference type="Pfam" id="PF13712">
    <property type="entry name" value="Glyco_tranf_2_5"/>
    <property type="match status" value="1"/>
</dbReference>
<dbReference type="AlphaFoldDB" id="A0A2T7BHH3"/>
<reference evidence="2 3" key="1">
    <citation type="submission" date="2018-04" db="EMBL/GenBank/DDBJ databases">
        <title>Chitinophaga fuyangensis sp. nov., isolated from soil in a chemical factory.</title>
        <authorList>
            <person name="Chen K."/>
        </authorList>
    </citation>
    <scope>NUCLEOTIDE SEQUENCE [LARGE SCALE GENOMIC DNA]</scope>
    <source>
        <strain evidence="2 3">LY-1</strain>
    </source>
</reference>
<evidence type="ECO:0000313" key="2">
    <source>
        <dbReference type="EMBL" id="PUZ25724.1"/>
    </source>
</evidence>
<comment type="caution">
    <text evidence="2">The sequence shown here is derived from an EMBL/GenBank/DDBJ whole genome shotgun (WGS) entry which is preliminary data.</text>
</comment>
<organism evidence="2 3">
    <name type="scientific">Chitinophaga parva</name>
    <dbReference type="NCBI Taxonomy" id="2169414"/>
    <lineage>
        <taxon>Bacteria</taxon>
        <taxon>Pseudomonadati</taxon>
        <taxon>Bacteroidota</taxon>
        <taxon>Chitinophagia</taxon>
        <taxon>Chitinophagales</taxon>
        <taxon>Chitinophagaceae</taxon>
        <taxon>Chitinophaga</taxon>
    </lineage>
</organism>
<name>A0A2T7BHH3_9BACT</name>
<dbReference type="SUPFAM" id="SSF53448">
    <property type="entry name" value="Nucleotide-diphospho-sugar transferases"/>
    <property type="match status" value="1"/>
</dbReference>
<dbReference type="Proteomes" id="UP000244450">
    <property type="component" value="Unassembled WGS sequence"/>
</dbReference>
<dbReference type="Gene3D" id="3.90.550.10">
    <property type="entry name" value="Spore Coat Polysaccharide Biosynthesis Protein SpsA, Chain A"/>
    <property type="match status" value="1"/>
</dbReference>
<evidence type="ECO:0000259" key="1">
    <source>
        <dbReference type="Pfam" id="PF13712"/>
    </source>
</evidence>
<keyword evidence="3" id="KW-1185">Reference proteome</keyword>
<accession>A0A2T7BHH3</accession>
<dbReference type="EMBL" id="QCYK01000002">
    <property type="protein sequence ID" value="PUZ25724.1"/>
    <property type="molecule type" value="Genomic_DNA"/>
</dbReference>
<evidence type="ECO:0000313" key="3">
    <source>
        <dbReference type="Proteomes" id="UP000244450"/>
    </source>
</evidence>
<dbReference type="InterPro" id="IPR059123">
    <property type="entry name" value="StrF_dom"/>
</dbReference>